<evidence type="ECO:0000313" key="2">
    <source>
        <dbReference type="EMBL" id="VDN10315.1"/>
    </source>
</evidence>
<feature type="compositionally biased region" description="Low complexity" evidence="1">
    <location>
        <begin position="84"/>
        <end position="95"/>
    </location>
</feature>
<keyword evidence="3" id="KW-1185">Reference proteome</keyword>
<dbReference type="EMBL" id="UYRU01048892">
    <property type="protein sequence ID" value="VDN10315.1"/>
    <property type="molecule type" value="Genomic_DNA"/>
</dbReference>
<dbReference type="AlphaFoldDB" id="A0A3P7KYU4"/>
<organism evidence="2 3">
    <name type="scientific">Dibothriocephalus latus</name>
    <name type="common">Fish tapeworm</name>
    <name type="synonym">Diphyllobothrium latum</name>
    <dbReference type="NCBI Taxonomy" id="60516"/>
    <lineage>
        <taxon>Eukaryota</taxon>
        <taxon>Metazoa</taxon>
        <taxon>Spiralia</taxon>
        <taxon>Lophotrochozoa</taxon>
        <taxon>Platyhelminthes</taxon>
        <taxon>Cestoda</taxon>
        <taxon>Eucestoda</taxon>
        <taxon>Diphyllobothriidea</taxon>
        <taxon>Diphyllobothriidae</taxon>
        <taxon>Dibothriocephalus</taxon>
    </lineage>
</organism>
<evidence type="ECO:0000256" key="1">
    <source>
        <dbReference type="SAM" id="MobiDB-lite"/>
    </source>
</evidence>
<protein>
    <submittedName>
        <fullName evidence="2">Uncharacterized protein</fullName>
    </submittedName>
</protein>
<gene>
    <name evidence="2" type="ORF">DILT_LOCUS6146</name>
</gene>
<sequence>MKLISQLQDRHFHQYMEYLAQTDAPKSAQESLPEANHSSPQPRERQLPSADAYPAPSTETAASGETVAAAAASQVECPPPQASAPPAEHAAAPSAEVHEHRDPVNDASRFLPWQWVFRSHYSAPDDCFWPVGNSKWGEQTADRFRYIPHV</sequence>
<feature type="region of interest" description="Disordered" evidence="1">
    <location>
        <begin position="23"/>
        <end position="102"/>
    </location>
</feature>
<accession>A0A3P7KYU4</accession>
<name>A0A3P7KYU4_DIBLA</name>
<proteinExistence type="predicted"/>
<evidence type="ECO:0000313" key="3">
    <source>
        <dbReference type="Proteomes" id="UP000281553"/>
    </source>
</evidence>
<feature type="compositionally biased region" description="Low complexity" evidence="1">
    <location>
        <begin position="57"/>
        <end position="76"/>
    </location>
</feature>
<reference evidence="2 3" key="1">
    <citation type="submission" date="2018-11" db="EMBL/GenBank/DDBJ databases">
        <authorList>
            <consortium name="Pathogen Informatics"/>
        </authorList>
    </citation>
    <scope>NUCLEOTIDE SEQUENCE [LARGE SCALE GENOMIC DNA]</scope>
</reference>
<dbReference type="Proteomes" id="UP000281553">
    <property type="component" value="Unassembled WGS sequence"/>
</dbReference>
<dbReference type="OrthoDB" id="10582227at2759"/>